<organism evidence="10 11">
    <name type="scientific">Electrophorus electricus</name>
    <name type="common">Electric eel</name>
    <name type="synonym">Gymnotus electricus</name>
    <dbReference type="NCBI Taxonomy" id="8005"/>
    <lineage>
        <taxon>Eukaryota</taxon>
        <taxon>Metazoa</taxon>
        <taxon>Chordata</taxon>
        <taxon>Craniata</taxon>
        <taxon>Vertebrata</taxon>
        <taxon>Euteleostomi</taxon>
        <taxon>Actinopterygii</taxon>
        <taxon>Neopterygii</taxon>
        <taxon>Teleostei</taxon>
        <taxon>Ostariophysi</taxon>
        <taxon>Gymnotiformes</taxon>
        <taxon>Gymnotoidei</taxon>
        <taxon>Gymnotidae</taxon>
        <taxon>Electrophorus</taxon>
    </lineage>
</organism>
<dbReference type="RefSeq" id="XP_026852234.2">
    <property type="nucleotide sequence ID" value="XM_026996433.2"/>
</dbReference>
<feature type="domain" description="SOCS box" evidence="9">
    <location>
        <begin position="176"/>
        <end position="224"/>
    </location>
</feature>
<name>A0A4W4DY36_ELEEL</name>
<keyword evidence="4" id="KW-0734">Signal transduction inhibitor</keyword>
<dbReference type="SMART" id="SM00969">
    <property type="entry name" value="SOCS_box"/>
    <property type="match status" value="1"/>
</dbReference>
<dbReference type="STRING" id="8005.ENSEEEP00000004221"/>
<dbReference type="PROSITE" id="PS50001">
    <property type="entry name" value="SH2"/>
    <property type="match status" value="1"/>
</dbReference>
<comment type="pathway">
    <text evidence="1">Protein modification; protein ubiquitination.</text>
</comment>
<dbReference type="SMART" id="SM00252">
    <property type="entry name" value="SH2"/>
    <property type="match status" value="1"/>
</dbReference>
<dbReference type="Proteomes" id="UP000314983">
    <property type="component" value="Chromosome 20"/>
</dbReference>
<evidence type="ECO:0000259" key="8">
    <source>
        <dbReference type="PROSITE" id="PS50001"/>
    </source>
</evidence>
<keyword evidence="3" id="KW-0341">Growth regulation</keyword>
<evidence type="ECO:0000313" key="10">
    <source>
        <dbReference type="Ensembl" id="ENSEEEP00000004221.2"/>
    </source>
</evidence>
<dbReference type="PRINTS" id="PR00401">
    <property type="entry name" value="SH2DOMAIN"/>
</dbReference>
<reference evidence="10" key="3">
    <citation type="submission" date="2020-05" db="EMBL/GenBank/DDBJ databases">
        <title>Electrophorus electricus (electric eel) genome, fEleEle1, primary haplotype.</title>
        <authorList>
            <person name="Myers G."/>
            <person name="Meyer A."/>
            <person name="Fedrigo O."/>
            <person name="Formenti G."/>
            <person name="Rhie A."/>
            <person name="Tracey A."/>
            <person name="Sims Y."/>
            <person name="Jarvis E.D."/>
        </authorList>
    </citation>
    <scope>NUCLEOTIDE SEQUENCE [LARGE SCALE GENOMIC DNA]</scope>
</reference>
<dbReference type="AlphaFoldDB" id="A0A4W4DY36"/>
<evidence type="ECO:0000256" key="5">
    <source>
        <dbReference type="ARBA" id="ARBA00022786"/>
    </source>
</evidence>
<dbReference type="UniPathway" id="UPA00143"/>
<evidence type="ECO:0000256" key="1">
    <source>
        <dbReference type="ARBA" id="ARBA00004906"/>
    </source>
</evidence>
<gene>
    <name evidence="10" type="primary">cishb</name>
</gene>
<dbReference type="KEGG" id="eee:113568246"/>
<dbReference type="CDD" id="cd10718">
    <property type="entry name" value="SH2_CIS"/>
    <property type="match status" value="1"/>
</dbReference>
<sequence length="225" mass="25196">MLLCVQRAPLPDTPSTKGMRVLNNAERSEGQCNQLITRRPGSPQPWDPTADLQCITTTFQHLHASGWYWGCMSASEARDCLLGAAEGTFLVRDSSNPLYMLTLSVKTARGPTNVRIEYSNGRFRLDSSVPAQPRLLSFSTVPGLVQHYVGSSGRERRAELEEDASVALKDSTVLLRLRRPLHRPKAFPPLQHLVRLTINRHTACPELLPLPPLLLLYLKDYPFQV</sequence>
<reference evidence="10" key="5">
    <citation type="submission" date="2025-09" db="UniProtKB">
        <authorList>
            <consortium name="Ensembl"/>
        </authorList>
    </citation>
    <scope>IDENTIFICATION</scope>
</reference>
<evidence type="ECO:0000313" key="11">
    <source>
        <dbReference type="Proteomes" id="UP000314983"/>
    </source>
</evidence>
<evidence type="ECO:0000256" key="3">
    <source>
        <dbReference type="ARBA" id="ARBA00022604"/>
    </source>
</evidence>
<dbReference type="GeneTree" id="ENSGT00940000157392"/>
<dbReference type="GO" id="GO:0046935">
    <property type="term" value="F:1-phosphatidylinositol-3-kinase regulator activity"/>
    <property type="evidence" value="ECO:0007669"/>
    <property type="project" value="TreeGrafter"/>
</dbReference>
<feature type="domain" description="SH2" evidence="8">
    <location>
        <begin position="67"/>
        <end position="181"/>
    </location>
</feature>
<evidence type="ECO:0000256" key="6">
    <source>
        <dbReference type="ARBA" id="ARBA00022999"/>
    </source>
</evidence>
<keyword evidence="11" id="KW-1185">Reference proteome</keyword>
<evidence type="ECO:0000256" key="4">
    <source>
        <dbReference type="ARBA" id="ARBA00022700"/>
    </source>
</evidence>
<reference evidence="11" key="1">
    <citation type="journal article" date="2014" name="Science">
        <title>Nonhuman genetics. Genomic basis for the convergent evolution of electric organs.</title>
        <authorList>
            <person name="Gallant J.R."/>
            <person name="Traeger L.L."/>
            <person name="Volkening J.D."/>
            <person name="Moffett H."/>
            <person name="Chen P.H."/>
            <person name="Novina C.D."/>
            <person name="Phillips G.N.Jr."/>
            <person name="Anand R."/>
            <person name="Wells G.B."/>
            <person name="Pinch M."/>
            <person name="Guth R."/>
            <person name="Unguez G.A."/>
            <person name="Albert J.S."/>
            <person name="Zakon H.H."/>
            <person name="Samanta M.P."/>
            <person name="Sussman M.R."/>
        </authorList>
    </citation>
    <scope>NUCLEOTIDE SEQUENCE [LARGE SCALE GENOMIC DNA]</scope>
</reference>
<protein>
    <recommendedName>
        <fullName evidence="2">Cytokine-inducible SH2-containing protein</fullName>
    </recommendedName>
</protein>
<reference evidence="11" key="2">
    <citation type="journal article" date="2017" name="Sci. Adv.">
        <title>A tail of two voltages: Proteomic comparison of the three electric organs of the electric eel.</title>
        <authorList>
            <person name="Traeger L.L."/>
            <person name="Sabat G."/>
            <person name="Barrett-Wilt G.A."/>
            <person name="Wells G.B."/>
            <person name="Sussman M.R."/>
        </authorList>
    </citation>
    <scope>NUCLEOTIDE SEQUENCE [LARGE SCALE GENOMIC DNA]</scope>
</reference>
<dbReference type="SUPFAM" id="SSF158235">
    <property type="entry name" value="SOCS box-like"/>
    <property type="match status" value="1"/>
</dbReference>
<dbReference type="Pfam" id="PF00017">
    <property type="entry name" value="SH2"/>
    <property type="match status" value="1"/>
</dbReference>
<evidence type="ECO:0000256" key="2">
    <source>
        <dbReference type="ARBA" id="ARBA00021548"/>
    </source>
</evidence>
<dbReference type="GO" id="GO:0046854">
    <property type="term" value="P:phosphatidylinositol phosphate biosynthetic process"/>
    <property type="evidence" value="ECO:0007669"/>
    <property type="project" value="TreeGrafter"/>
</dbReference>
<dbReference type="InterPro" id="IPR035887">
    <property type="entry name" value="CIS_SH2"/>
</dbReference>
<dbReference type="OMA" id="LSEPIMQ"/>
<dbReference type="SUPFAM" id="SSF55550">
    <property type="entry name" value="SH2 domain"/>
    <property type="match status" value="1"/>
</dbReference>
<dbReference type="InterPro" id="IPR036036">
    <property type="entry name" value="SOCS_box-like_dom_sf"/>
</dbReference>
<dbReference type="CTD" id="100136861"/>
<dbReference type="GeneID" id="113568246"/>
<dbReference type="Gene3D" id="3.30.505.10">
    <property type="entry name" value="SH2 domain"/>
    <property type="match status" value="1"/>
</dbReference>
<dbReference type="GO" id="GO:0016567">
    <property type="term" value="P:protein ubiquitination"/>
    <property type="evidence" value="ECO:0007669"/>
    <property type="project" value="UniProtKB-UniPathway"/>
</dbReference>
<evidence type="ECO:0000259" key="9">
    <source>
        <dbReference type="PROSITE" id="PS50225"/>
    </source>
</evidence>
<accession>A0A4W4DY36</accession>
<dbReference type="Gene3D" id="1.10.750.20">
    <property type="entry name" value="SOCS box"/>
    <property type="match status" value="1"/>
</dbReference>
<keyword evidence="5" id="KW-0833">Ubl conjugation pathway</keyword>
<dbReference type="PROSITE" id="PS50225">
    <property type="entry name" value="SOCS"/>
    <property type="match status" value="1"/>
</dbReference>
<dbReference type="InterPro" id="IPR000980">
    <property type="entry name" value="SH2"/>
</dbReference>
<dbReference type="GO" id="GO:0005942">
    <property type="term" value="C:phosphatidylinositol 3-kinase complex"/>
    <property type="evidence" value="ECO:0007669"/>
    <property type="project" value="TreeGrafter"/>
</dbReference>
<reference evidence="10" key="4">
    <citation type="submission" date="2025-08" db="UniProtKB">
        <authorList>
            <consortium name="Ensembl"/>
        </authorList>
    </citation>
    <scope>IDENTIFICATION</scope>
</reference>
<dbReference type="PANTHER" id="PTHR10155:SF9">
    <property type="entry name" value="CYTOKINE-INDUCIBLE SH2-CONTAINING PROTEIN"/>
    <property type="match status" value="1"/>
</dbReference>
<dbReference type="InterPro" id="IPR001496">
    <property type="entry name" value="SOCS_box"/>
</dbReference>
<dbReference type="InterPro" id="IPR036860">
    <property type="entry name" value="SH2_dom_sf"/>
</dbReference>
<dbReference type="GO" id="GO:0035556">
    <property type="term" value="P:intracellular signal transduction"/>
    <property type="evidence" value="ECO:0007669"/>
    <property type="project" value="InterPro"/>
</dbReference>
<proteinExistence type="predicted"/>
<keyword evidence="6 7" id="KW-0727">SH2 domain</keyword>
<dbReference type="GO" id="GO:0009968">
    <property type="term" value="P:negative regulation of signal transduction"/>
    <property type="evidence" value="ECO:0007669"/>
    <property type="project" value="UniProtKB-KW"/>
</dbReference>
<dbReference type="Ensembl" id="ENSEEET00000004281.2">
    <property type="protein sequence ID" value="ENSEEEP00000004221.2"/>
    <property type="gene ID" value="ENSEEEG00000002229.2"/>
</dbReference>
<dbReference type="PANTHER" id="PTHR10155">
    <property type="entry name" value="PHOSPHATIDYLINOSITOL 3-KINASE REGULATORY SUBUNIT"/>
    <property type="match status" value="1"/>
</dbReference>
<dbReference type="SMART" id="SM00253">
    <property type="entry name" value="SOCS"/>
    <property type="match status" value="1"/>
</dbReference>
<evidence type="ECO:0000256" key="7">
    <source>
        <dbReference type="PROSITE-ProRule" id="PRU00191"/>
    </source>
</evidence>